<keyword evidence="3" id="KW-1185">Reference proteome</keyword>
<dbReference type="SUPFAM" id="SSF46785">
    <property type="entry name" value="Winged helix' DNA-binding domain"/>
    <property type="match status" value="1"/>
</dbReference>
<dbReference type="Gene3D" id="1.10.10.10">
    <property type="entry name" value="Winged helix-like DNA-binding domain superfamily/Winged helix DNA-binding domain"/>
    <property type="match status" value="1"/>
</dbReference>
<feature type="domain" description="Winged helix DNA-binding" evidence="1">
    <location>
        <begin position="31"/>
        <end position="106"/>
    </location>
</feature>
<gene>
    <name evidence="2" type="ORF">J2S70_000717</name>
</gene>
<dbReference type="Proteomes" id="UP001243212">
    <property type="component" value="Unassembled WGS sequence"/>
</dbReference>
<protein>
    <submittedName>
        <fullName evidence="2">DNA-binding MarR family transcriptional regulator</fullName>
    </submittedName>
</protein>
<dbReference type="PANTHER" id="PTHR37318">
    <property type="entry name" value="BSL7504 PROTEIN"/>
    <property type="match status" value="1"/>
</dbReference>
<dbReference type="PANTHER" id="PTHR37318:SF1">
    <property type="entry name" value="BSL7504 PROTEIN"/>
    <property type="match status" value="1"/>
</dbReference>
<keyword evidence="2" id="KW-0238">DNA-binding</keyword>
<dbReference type="Pfam" id="PF13601">
    <property type="entry name" value="HTH_34"/>
    <property type="match status" value="1"/>
</dbReference>
<dbReference type="GO" id="GO:0003677">
    <property type="term" value="F:DNA binding"/>
    <property type="evidence" value="ECO:0007669"/>
    <property type="project" value="UniProtKB-KW"/>
</dbReference>
<dbReference type="InterPro" id="IPR036390">
    <property type="entry name" value="WH_DNA-bd_sf"/>
</dbReference>
<evidence type="ECO:0000313" key="2">
    <source>
        <dbReference type="EMBL" id="MDP9806135.1"/>
    </source>
</evidence>
<dbReference type="InterPro" id="IPR036388">
    <property type="entry name" value="WH-like_DNA-bd_sf"/>
</dbReference>
<name>A0ABT9NFG7_9ACTO</name>
<proteinExistence type="predicted"/>
<evidence type="ECO:0000259" key="1">
    <source>
        <dbReference type="Pfam" id="PF13601"/>
    </source>
</evidence>
<dbReference type="EMBL" id="JAUSQX010000001">
    <property type="protein sequence ID" value="MDP9806135.1"/>
    <property type="molecule type" value="Genomic_DNA"/>
</dbReference>
<sequence length="115" mass="12809">MNSNHPDRERIELERPTGVPDLDPVLHFPKRTMIMAVLSASTVADFSFLKEQLELTDSDLSKQMRTLAEAGYVNVRKIGHGRSGSTEYSATRKGRKAYAAYKKQLAGMLGLDPEV</sequence>
<organism evidence="2 3">
    <name type="scientific">Trueperella bonasi</name>
    <dbReference type="NCBI Taxonomy" id="312286"/>
    <lineage>
        <taxon>Bacteria</taxon>
        <taxon>Bacillati</taxon>
        <taxon>Actinomycetota</taxon>
        <taxon>Actinomycetes</taxon>
        <taxon>Actinomycetales</taxon>
        <taxon>Actinomycetaceae</taxon>
        <taxon>Trueperella</taxon>
    </lineage>
</organism>
<dbReference type="RefSeq" id="WP_307682373.1">
    <property type="nucleotide sequence ID" value="NZ_JAUSQX010000001.1"/>
</dbReference>
<evidence type="ECO:0000313" key="3">
    <source>
        <dbReference type="Proteomes" id="UP001243212"/>
    </source>
</evidence>
<dbReference type="InterPro" id="IPR027395">
    <property type="entry name" value="WH_DNA-bd_dom"/>
</dbReference>
<comment type="caution">
    <text evidence="2">The sequence shown here is derived from an EMBL/GenBank/DDBJ whole genome shotgun (WGS) entry which is preliminary data.</text>
</comment>
<accession>A0ABT9NFG7</accession>
<reference evidence="2 3" key="1">
    <citation type="submission" date="2023-07" db="EMBL/GenBank/DDBJ databases">
        <title>Sequencing the genomes of 1000 actinobacteria strains.</title>
        <authorList>
            <person name="Klenk H.-P."/>
        </authorList>
    </citation>
    <scope>NUCLEOTIDE SEQUENCE [LARGE SCALE GENOMIC DNA]</scope>
    <source>
        <strain evidence="2 3">DSM 17163</strain>
    </source>
</reference>